<evidence type="ECO:0000256" key="1">
    <source>
        <dbReference type="ARBA" id="ARBA00004141"/>
    </source>
</evidence>
<dbReference type="GO" id="GO:0022857">
    <property type="term" value="F:transmembrane transporter activity"/>
    <property type="evidence" value="ECO:0007669"/>
    <property type="project" value="TreeGrafter"/>
</dbReference>
<evidence type="ECO:0000256" key="2">
    <source>
        <dbReference type="ARBA" id="ARBA00022692"/>
    </source>
</evidence>
<protein>
    <submittedName>
        <fullName evidence="11">Protein dispatched</fullName>
    </submittedName>
</protein>
<dbReference type="SUPFAM" id="SSF50998">
    <property type="entry name" value="Quinoprotein alcohol dehydrogenase-like"/>
    <property type="match status" value="1"/>
</dbReference>
<evidence type="ECO:0000313" key="10">
    <source>
        <dbReference type="Proteomes" id="UP000005203"/>
    </source>
</evidence>
<keyword evidence="5" id="KW-0325">Glycoprotein</keyword>
<keyword evidence="2 7" id="KW-0812">Transmembrane</keyword>
<evidence type="ECO:0000256" key="6">
    <source>
        <dbReference type="ARBA" id="ARBA00038046"/>
    </source>
</evidence>
<dbReference type="EnsemblMetazoa" id="XM_026438945">
    <property type="protein sequence ID" value="XP_026294730"/>
    <property type="gene ID" value="LOC410891"/>
</dbReference>
<evidence type="ECO:0000256" key="4">
    <source>
        <dbReference type="ARBA" id="ARBA00023136"/>
    </source>
</evidence>
<evidence type="ECO:0000256" key="5">
    <source>
        <dbReference type="ARBA" id="ARBA00023180"/>
    </source>
</evidence>
<gene>
    <name evidence="11" type="primary">LOC410891</name>
</gene>
<dbReference type="GO" id="GO:0007224">
    <property type="term" value="P:smoothened signaling pathway"/>
    <property type="evidence" value="ECO:0007669"/>
    <property type="project" value="TreeGrafter"/>
</dbReference>
<dbReference type="KEGG" id="ame:410891"/>
<reference evidence="9" key="1">
    <citation type="submission" date="2021-01" db="UniProtKB">
        <authorList>
            <consortium name="EnsemblMetazoa"/>
        </authorList>
    </citation>
    <scope>IDENTIFICATION</scope>
    <source>
        <strain evidence="9">DH4</strain>
    </source>
</reference>
<evidence type="ECO:0000256" key="3">
    <source>
        <dbReference type="ARBA" id="ARBA00022989"/>
    </source>
</evidence>
<keyword evidence="3 7" id="KW-1133">Transmembrane helix</keyword>
<comment type="subcellular location">
    <subcellularLocation>
        <location evidence="1">Membrane</location>
        <topology evidence="1">Multi-pass membrane protein</topology>
    </subcellularLocation>
</comment>
<feature type="transmembrane region" description="Helical" evidence="7">
    <location>
        <begin position="582"/>
        <end position="602"/>
    </location>
</feature>
<sequence length="1612" mass="181856">MEMWWFSRVIAHHPYTILMIILIFSSTCLIVPLAIKKFPDFSDPQLGFEARGTILAQRLIAWQNLLESNKPRGQLVDNPLEYYHYVQQLNQQNLQNPIIQNYSWIEKKPKNKKKGGKKYQKQINKEEIDKIEIKDKWEELIELKNKNKLDMTKDYKNQDYIDNENFFCNLPSSAYARVVIGRNSKDSNLWSMEGVLAQCYIDAELRSNSHFSSLCQMSIEYNNSKQKCCRSWSPANYVALLSNRSSCLGVTENDLSRVETLLKRCIYYYQNRRLTSNCAEDLNCQKHVPTECYMHNAAYHLLHYLLDTDFISDREQDPQNKLNSTLKYAMLFLPIAASSATLDFYKGLNDVDLSYGKFCVKGMHLGLKSILFDRLLVSDSILLLTGFTFVTICIWAYTGSFLLTVTTIIAVIFSLGISYAFYTLLLHIKFFPFMNLLAIVVAVGIGADDAFIYCKIWERGKEQKISNNGLVRLVQETMKHAVPSMFVTSLTTAVAFFASVVSNVTAINCFSLFSGMTVIANFFLMITWLPACVVVSERFKLGILSPANFITRKIVRPLRLFGDKITIGFNSFLIKIVINFRWCWLFSLGIVAIICCIIVFQYPGLQLPDTADFQLFDSSHPFEKYDLIYARKFWFEKHETIDNGDMLPLRFVWGVKPIDNGNYLDPGLIGTPEWDESFDVSHPESQLWLEKFCYDLRAQPFYRNTLGPLLPNCFIESLRKWMQRRCEDPIDPHINYMPCCEKSKFPYNSTTLQRCAAEANAGLYRTPSYLWVRNGVFAGLKFLREPNSTQLQISNETNSVTMPTLKIKALIVEYDSIYNYSLSFSNMDQFFHQVETWMQNQLKNAPLGMRGGWFVSRLEFYELQRTLYEGTLWAMGVSLILALIVLAFVTFNPLISLYAIITIGAAITVTIAGLILLGWKLNVLESITVSTAIGLTVDFSLHYVVSYRACTSKEREDRVKTALTQMGGPTLMACLTTGAAGALMLPSCVLAYIQIGIFLLLVMGISWIYATFFLCPILSVIGPSSHFAQFQYPRAEHNISSLGMNRWLEALWEPAAKLYTLPNGLDMLDVSGDGDARLVCADLGALDINSPKIRVYKGGDQITEHNMVDLPCGVVGFYTQNGEPRSSVVAVGVGSSVYIFKNMRPYFKYCLPHIEAHPKEREIWHKAGLDEELNVLTLADELDLLLKEVGAGFISPRTLKFLCMDKNLRASFAEQYRRIPLVKSNALTAISVIRRDSWNDPASSCLVLGTEFGEILILDPRTFSIMDKHLLQWPPVAFACIGLWAGDGRILIIGRDGKIGVIRRGSSVKHWEKLSSPAVAISALNNEGVAVTTMDGTLIGFSRKGIKLWHVRVPGAILDSISLPVPQIGLSLLAVSTAGYGIRVYDGKHHVDTLKIMEPVSAMKYGKMGQEERTMAMVTVGGGLCVKILKRTADFSIHNPMSDLPINDGSKFLIPKKTRLFVEQTIRERSEAKKIHTTFQQGLLRLRLMVAKKVVESLNDGQDAGSHSLTVEATVLGLGPHYQIRILLTNISDELSDTDLYIVCRSENIEVKPRLMDVPLLPSGVPIPFVVNAILNGRISGRMEILVCKKSRTKPVTVTTVVLPAPEEDIEV</sequence>
<evidence type="ECO:0000313" key="9">
    <source>
        <dbReference type="EnsemblMetazoa" id="XP_026294730"/>
    </source>
</evidence>
<feature type="transmembrane region" description="Helical" evidence="7">
    <location>
        <begin position="481"/>
        <end position="501"/>
    </location>
</feature>
<feature type="transmembrane region" description="Helical" evidence="7">
    <location>
        <begin position="401"/>
        <end position="421"/>
    </location>
</feature>
<dbReference type="Pfam" id="PF23304">
    <property type="entry name" value="GAE_BBS1"/>
    <property type="match status" value="1"/>
</dbReference>
<feature type="transmembrane region" description="Helical" evidence="7">
    <location>
        <begin position="375"/>
        <end position="394"/>
    </location>
</feature>
<dbReference type="InterPro" id="IPR056419">
    <property type="entry name" value="GAE_BBS1"/>
</dbReference>
<feature type="transmembrane region" description="Helical" evidence="7">
    <location>
        <begin position="513"/>
        <end position="535"/>
    </location>
</feature>
<reference evidence="11" key="2">
    <citation type="submission" date="2025-04" db="UniProtKB">
        <authorList>
            <consortium name="RefSeq"/>
        </authorList>
    </citation>
    <scope>IDENTIFICATION</scope>
    <source>
        <strain evidence="11">DH4</strain>
        <tissue evidence="11">Whole body</tissue>
    </source>
</reference>
<feature type="transmembrane region" description="Helical" evidence="7">
    <location>
        <begin position="991"/>
        <end position="1021"/>
    </location>
</feature>
<accession>A0A7M7MK24</accession>
<evidence type="ECO:0000259" key="8">
    <source>
        <dbReference type="PROSITE" id="PS50156"/>
    </source>
</evidence>
<keyword evidence="4 7" id="KW-0472">Membrane</keyword>
<dbReference type="InterPro" id="IPR052081">
    <property type="entry name" value="Dispatched_Hh_regulator"/>
</dbReference>
<dbReference type="OrthoDB" id="193905at2759"/>
<evidence type="ECO:0000256" key="7">
    <source>
        <dbReference type="SAM" id="Phobius"/>
    </source>
</evidence>
<accession>A0A8B8GSP5</accession>
<dbReference type="RefSeq" id="XP_026294730.1">
    <property type="nucleotide sequence ID" value="XM_026438945.1"/>
</dbReference>
<dbReference type="InterPro" id="IPR053958">
    <property type="entry name" value="HMGCR/SNAP/NPC1-like_SSD"/>
</dbReference>
<comment type="similarity">
    <text evidence="6">Belongs to the dispatched family.</text>
</comment>
<dbReference type="PROSITE" id="PS50156">
    <property type="entry name" value="SSD"/>
    <property type="match status" value="1"/>
</dbReference>
<dbReference type="PANTHER" id="PTHR45951">
    <property type="entry name" value="PROTEIN DISPATCHED-RELATED"/>
    <property type="match status" value="1"/>
</dbReference>
<evidence type="ECO:0000313" key="11">
    <source>
        <dbReference type="RefSeq" id="XP_026294730.1"/>
    </source>
</evidence>
<dbReference type="Gene3D" id="1.20.1640.10">
    <property type="entry name" value="Multidrug efflux transporter AcrB transmembrane domain"/>
    <property type="match status" value="2"/>
</dbReference>
<dbReference type="InterPro" id="IPR011047">
    <property type="entry name" value="Quinoprotein_ADH-like_sf"/>
</dbReference>
<feature type="transmembrane region" description="Helical" evidence="7">
    <location>
        <begin position="872"/>
        <end position="891"/>
    </location>
</feature>
<feature type="transmembrane region" description="Helical" evidence="7">
    <location>
        <begin position="898"/>
        <end position="921"/>
    </location>
</feature>
<feature type="domain" description="SSD" evidence="8">
    <location>
        <begin position="402"/>
        <end position="535"/>
    </location>
</feature>
<dbReference type="GO" id="GO:0016020">
    <property type="term" value="C:membrane"/>
    <property type="evidence" value="ECO:0007669"/>
    <property type="project" value="UniProtKB-SubCell"/>
</dbReference>
<dbReference type="InterPro" id="IPR032728">
    <property type="entry name" value="BBS1_N"/>
</dbReference>
<dbReference type="PANTHER" id="PTHR45951:SF3">
    <property type="entry name" value="PROTEIN DISPATCHED"/>
    <property type="match status" value="1"/>
</dbReference>
<proteinExistence type="inferred from homology"/>
<dbReference type="Proteomes" id="UP000005203">
    <property type="component" value="Linkage group LG2"/>
</dbReference>
<dbReference type="Pfam" id="PF12349">
    <property type="entry name" value="Sterol-sensing"/>
    <property type="match status" value="1"/>
</dbReference>
<name>A0A7M7MK24_APIME</name>
<dbReference type="SUPFAM" id="SSF82866">
    <property type="entry name" value="Multidrug efflux transporter AcrB transmembrane domain"/>
    <property type="match status" value="2"/>
</dbReference>
<keyword evidence="10" id="KW-1185">Reference proteome</keyword>
<organism evidence="9">
    <name type="scientific">Apis mellifera</name>
    <name type="common">Honeybee</name>
    <dbReference type="NCBI Taxonomy" id="7460"/>
    <lineage>
        <taxon>Eukaryota</taxon>
        <taxon>Metazoa</taxon>
        <taxon>Ecdysozoa</taxon>
        <taxon>Arthropoda</taxon>
        <taxon>Hexapoda</taxon>
        <taxon>Insecta</taxon>
        <taxon>Pterygota</taxon>
        <taxon>Neoptera</taxon>
        <taxon>Endopterygota</taxon>
        <taxon>Hymenoptera</taxon>
        <taxon>Apocrita</taxon>
        <taxon>Aculeata</taxon>
        <taxon>Apoidea</taxon>
        <taxon>Anthophila</taxon>
        <taxon>Apidae</taxon>
        <taxon>Apis</taxon>
    </lineage>
</organism>
<dbReference type="InterPro" id="IPR000731">
    <property type="entry name" value="SSD"/>
</dbReference>
<feature type="transmembrane region" description="Helical" evidence="7">
    <location>
        <begin position="433"/>
        <end position="454"/>
    </location>
</feature>
<feature type="transmembrane region" description="Helical" evidence="7">
    <location>
        <begin position="966"/>
        <end position="985"/>
    </location>
</feature>
<feature type="transmembrane region" description="Helical" evidence="7">
    <location>
        <begin position="15"/>
        <end position="35"/>
    </location>
</feature>
<dbReference type="Pfam" id="PF14779">
    <property type="entry name" value="BBS1"/>
    <property type="match status" value="1"/>
</dbReference>